<evidence type="ECO:0000313" key="1">
    <source>
        <dbReference type="EMBL" id="CAD5228567.1"/>
    </source>
</evidence>
<protein>
    <submittedName>
        <fullName evidence="1">(pine wood nematode) hypothetical protein</fullName>
    </submittedName>
</protein>
<evidence type="ECO:0000313" key="3">
    <source>
        <dbReference type="Proteomes" id="UP000659654"/>
    </source>
</evidence>
<evidence type="ECO:0000313" key="4">
    <source>
        <dbReference type="WBParaSite" id="BXY_0066600.1"/>
    </source>
</evidence>
<keyword evidence="3" id="KW-1185">Reference proteome</keyword>
<name>A0A1I7RIY4_BURXY</name>
<dbReference type="AlphaFoldDB" id="A0A1I7RIY4"/>
<dbReference type="Proteomes" id="UP000582659">
    <property type="component" value="Unassembled WGS sequence"/>
</dbReference>
<proteinExistence type="predicted"/>
<dbReference type="EMBL" id="CAJFCV020000004">
    <property type="protein sequence ID" value="CAG9119175.1"/>
    <property type="molecule type" value="Genomic_DNA"/>
</dbReference>
<dbReference type="Proteomes" id="UP000659654">
    <property type="component" value="Unassembled WGS sequence"/>
</dbReference>
<sequence length="377" mass="43516">MLEVEAGPSIKRARLDDNRRKQQCLKDGCKMEFVSFYTTRKDHERIMRIGMVSSRYIKLTRHQYTTEHAGIASHPDDAGLYCRWRDLSVPILSLAKLKLFLSVSLDRNVQLFEVMFCTPTEVLATPKMVANLASFLARKYPNAAFSVHLQDRRIPGWYLYPFLTHLPKIAEISCFYRDIPYLPRIKLKQLTIGHNCGCYESLYIAPVFSVPAEEMFLDFLRLDQFYENIFPVQPALIRMQSKINLLAPLCADFYQDIFENLQQGLPNLRTISSSQILRSNDLISDKGTINEVPFQHLEQISEHSHVKLAITIHLLLSSTCAKHFILLLRARLNSFTVVKDNFHGAWYRSLVKNKTRVNFVITAARMVGEFVNIVPNQ</sequence>
<dbReference type="EMBL" id="CAJFDI010000004">
    <property type="protein sequence ID" value="CAD5228567.1"/>
    <property type="molecule type" value="Genomic_DNA"/>
</dbReference>
<gene>
    <name evidence="1" type="ORF">BXYJ_LOCUS10509</name>
</gene>
<dbReference type="Proteomes" id="UP000095284">
    <property type="component" value="Unplaced"/>
</dbReference>
<accession>A0A1I7RIY4</accession>
<reference evidence="4" key="1">
    <citation type="submission" date="2016-11" db="UniProtKB">
        <authorList>
            <consortium name="WormBaseParasite"/>
        </authorList>
    </citation>
    <scope>IDENTIFICATION</scope>
</reference>
<reference evidence="1" key="2">
    <citation type="submission" date="2020-09" db="EMBL/GenBank/DDBJ databases">
        <authorList>
            <person name="Kikuchi T."/>
        </authorList>
    </citation>
    <scope>NUCLEOTIDE SEQUENCE</scope>
    <source>
        <strain evidence="1">Ka4C1</strain>
    </source>
</reference>
<organism evidence="2 4">
    <name type="scientific">Bursaphelenchus xylophilus</name>
    <name type="common">Pinewood nematode worm</name>
    <name type="synonym">Aphelenchoides xylophilus</name>
    <dbReference type="NCBI Taxonomy" id="6326"/>
    <lineage>
        <taxon>Eukaryota</taxon>
        <taxon>Metazoa</taxon>
        <taxon>Ecdysozoa</taxon>
        <taxon>Nematoda</taxon>
        <taxon>Chromadorea</taxon>
        <taxon>Rhabditida</taxon>
        <taxon>Tylenchina</taxon>
        <taxon>Tylenchomorpha</taxon>
        <taxon>Aphelenchoidea</taxon>
        <taxon>Aphelenchoididae</taxon>
        <taxon>Bursaphelenchus</taxon>
    </lineage>
</organism>
<dbReference type="WBParaSite" id="BXY_0066600.1">
    <property type="protein sequence ID" value="BXY_0066600.1"/>
    <property type="gene ID" value="BXY_0066600"/>
</dbReference>
<evidence type="ECO:0000313" key="2">
    <source>
        <dbReference type="Proteomes" id="UP000095284"/>
    </source>
</evidence>